<organism evidence="9 10">
    <name type="scientific">Corynebacterium incognita</name>
    <dbReference type="NCBI Taxonomy" id="2754725"/>
    <lineage>
        <taxon>Bacteria</taxon>
        <taxon>Bacillati</taxon>
        <taxon>Actinomycetota</taxon>
        <taxon>Actinomycetes</taxon>
        <taxon>Mycobacteriales</taxon>
        <taxon>Corynebacteriaceae</taxon>
        <taxon>Corynebacterium</taxon>
    </lineage>
</organism>
<dbReference type="CDD" id="cd03378">
    <property type="entry name" value="beta_CA_cladeC"/>
    <property type="match status" value="1"/>
</dbReference>
<gene>
    <name evidence="9" type="ORF">H0194_03990</name>
</gene>
<dbReference type="EC" id="4.2.1.1" evidence="2 8"/>
<keyword evidence="7" id="KW-0479">Metal-binding</keyword>
<dbReference type="GO" id="GO:0008270">
    <property type="term" value="F:zinc ion binding"/>
    <property type="evidence" value="ECO:0007669"/>
    <property type="project" value="UniProtKB-UniRule"/>
</dbReference>
<comment type="function">
    <text evidence="8">Reversible hydration of carbon dioxide.</text>
</comment>
<comment type="function">
    <text evidence="5">Catalyzes the reversible hydration of carbon dioxide to form bicarbonate.</text>
</comment>
<dbReference type="PROSITE" id="PS00705">
    <property type="entry name" value="PROK_CO2_ANHYDRASE_2"/>
    <property type="match status" value="1"/>
</dbReference>
<evidence type="ECO:0000313" key="9">
    <source>
        <dbReference type="EMBL" id="QNE90157.1"/>
    </source>
</evidence>
<keyword evidence="4 8" id="KW-0456">Lyase</keyword>
<evidence type="ECO:0000256" key="2">
    <source>
        <dbReference type="ARBA" id="ARBA00012925"/>
    </source>
</evidence>
<evidence type="ECO:0000256" key="8">
    <source>
        <dbReference type="RuleBase" id="RU003956"/>
    </source>
</evidence>
<feature type="binding site" evidence="7">
    <location>
        <position position="111"/>
    </location>
    <ligand>
        <name>Zn(2+)</name>
        <dbReference type="ChEBI" id="CHEBI:29105"/>
    </ligand>
</feature>
<evidence type="ECO:0000256" key="5">
    <source>
        <dbReference type="ARBA" id="ARBA00024993"/>
    </source>
</evidence>
<keyword evidence="10" id="KW-1185">Reference proteome</keyword>
<comment type="similarity">
    <text evidence="1 8">Belongs to the beta-class carbonic anhydrase family.</text>
</comment>
<dbReference type="AlphaFoldDB" id="A0A7G7CRE1"/>
<comment type="cofactor">
    <cofactor evidence="7">
        <name>Zn(2+)</name>
        <dbReference type="ChEBI" id="CHEBI:29105"/>
    </cofactor>
    <text evidence="7">Binds 1 zinc ion per subunit.</text>
</comment>
<dbReference type="GO" id="GO:0015976">
    <property type="term" value="P:carbon utilization"/>
    <property type="evidence" value="ECO:0007669"/>
    <property type="project" value="InterPro"/>
</dbReference>
<dbReference type="KEGG" id="cik:H0194_03990"/>
<evidence type="ECO:0000313" key="10">
    <source>
        <dbReference type="Proteomes" id="UP000515743"/>
    </source>
</evidence>
<proteinExistence type="inferred from homology"/>
<protein>
    <recommendedName>
        <fullName evidence="2 8">Carbonic anhydrase</fullName>
        <ecNumber evidence="2 8">4.2.1.1</ecNumber>
    </recommendedName>
    <alternativeName>
        <fullName evidence="8">Carbonate dehydratase</fullName>
    </alternativeName>
</protein>
<dbReference type="RefSeq" id="WP_185176530.1">
    <property type="nucleotide sequence ID" value="NZ_CP059404.1"/>
</dbReference>
<accession>A0A7G7CRE1</accession>
<evidence type="ECO:0000256" key="4">
    <source>
        <dbReference type="ARBA" id="ARBA00023239"/>
    </source>
</evidence>
<dbReference type="Pfam" id="PF00484">
    <property type="entry name" value="Pro_CA"/>
    <property type="match status" value="1"/>
</dbReference>
<keyword evidence="3 7" id="KW-0862">Zinc</keyword>
<dbReference type="Proteomes" id="UP000515743">
    <property type="component" value="Chromosome"/>
</dbReference>
<evidence type="ECO:0000256" key="3">
    <source>
        <dbReference type="ARBA" id="ARBA00022833"/>
    </source>
</evidence>
<dbReference type="PROSITE" id="PS00704">
    <property type="entry name" value="PROK_CO2_ANHYDRASE_1"/>
    <property type="match status" value="1"/>
</dbReference>
<dbReference type="InterPro" id="IPR015892">
    <property type="entry name" value="Carbonic_anhydrase_CS"/>
</dbReference>
<comment type="catalytic activity">
    <reaction evidence="6 8">
        <text>hydrogencarbonate + H(+) = CO2 + H2O</text>
        <dbReference type="Rhea" id="RHEA:10748"/>
        <dbReference type="ChEBI" id="CHEBI:15377"/>
        <dbReference type="ChEBI" id="CHEBI:15378"/>
        <dbReference type="ChEBI" id="CHEBI:16526"/>
        <dbReference type="ChEBI" id="CHEBI:17544"/>
        <dbReference type="EC" id="4.2.1.1"/>
    </reaction>
</comment>
<evidence type="ECO:0000256" key="7">
    <source>
        <dbReference type="PIRSR" id="PIRSR601765-1"/>
    </source>
</evidence>
<dbReference type="PANTHER" id="PTHR11002">
    <property type="entry name" value="CARBONIC ANHYDRASE"/>
    <property type="match status" value="1"/>
</dbReference>
<sequence length="207" mass="21886">MTSIDSATTPQHVWDALKEGNARFAADNPQRPNTDTQRRSLLVEGQDPRVVVLSCSDSRVPAELVFDLGLGDAFVIRTAGQVLDNAVLASVEFAVENLGASLLVVMGHESCGAVKATAGVLGGADVPQGYQRTIVEQVALSTKLAQRAGSAESADVEREHVVQIVELLRARSPKLQEKLADGSMGIVGLRYLLGDGKVEEIVLDGVA</sequence>
<feature type="binding site" evidence="7">
    <location>
        <position position="108"/>
    </location>
    <ligand>
        <name>Zn(2+)</name>
        <dbReference type="ChEBI" id="CHEBI:29105"/>
    </ligand>
</feature>
<name>A0A7G7CRE1_9CORY</name>
<dbReference type="Gene3D" id="3.40.1050.10">
    <property type="entry name" value="Carbonic anhydrase"/>
    <property type="match status" value="1"/>
</dbReference>
<dbReference type="GO" id="GO:0004089">
    <property type="term" value="F:carbonate dehydratase activity"/>
    <property type="evidence" value="ECO:0007669"/>
    <property type="project" value="UniProtKB-UniRule"/>
</dbReference>
<feature type="binding site" evidence="7">
    <location>
        <position position="57"/>
    </location>
    <ligand>
        <name>Zn(2+)</name>
        <dbReference type="ChEBI" id="CHEBI:29105"/>
    </ligand>
</feature>
<feature type="binding site" evidence="7">
    <location>
        <position position="55"/>
    </location>
    <ligand>
        <name>Zn(2+)</name>
        <dbReference type="ChEBI" id="CHEBI:29105"/>
    </ligand>
</feature>
<evidence type="ECO:0000256" key="6">
    <source>
        <dbReference type="ARBA" id="ARBA00048348"/>
    </source>
</evidence>
<dbReference type="PANTHER" id="PTHR11002:SF79">
    <property type="entry name" value="CARBONIC ANHYDRASE 2"/>
    <property type="match status" value="1"/>
</dbReference>
<dbReference type="SUPFAM" id="SSF53056">
    <property type="entry name" value="beta-carbonic anhydrase, cab"/>
    <property type="match status" value="1"/>
</dbReference>
<dbReference type="InterPro" id="IPR001765">
    <property type="entry name" value="Carbonic_anhydrase"/>
</dbReference>
<dbReference type="InterPro" id="IPR036874">
    <property type="entry name" value="Carbonic_anhydrase_sf"/>
</dbReference>
<dbReference type="EMBL" id="CP059404">
    <property type="protein sequence ID" value="QNE90157.1"/>
    <property type="molecule type" value="Genomic_DNA"/>
</dbReference>
<evidence type="ECO:0000256" key="1">
    <source>
        <dbReference type="ARBA" id="ARBA00006217"/>
    </source>
</evidence>
<reference evidence="9 10" key="1">
    <citation type="submission" date="2020-07" db="EMBL/GenBank/DDBJ databases">
        <title>Complete genome and description of Corynebacterium incognita strain Marseille-Q3630 sp. nov.</title>
        <authorList>
            <person name="Boxberger M."/>
        </authorList>
    </citation>
    <scope>NUCLEOTIDE SEQUENCE [LARGE SCALE GENOMIC DNA]</scope>
    <source>
        <strain evidence="9 10">Marseille-Q3630</strain>
    </source>
</reference>
<dbReference type="SMART" id="SM00947">
    <property type="entry name" value="Pro_CA"/>
    <property type="match status" value="1"/>
</dbReference>